<gene>
    <name evidence="2" type="ORF">PXEA_LOCUS23763</name>
</gene>
<dbReference type="EMBL" id="CAAALY010111303">
    <property type="protein sequence ID" value="VEL30323.1"/>
    <property type="molecule type" value="Genomic_DNA"/>
</dbReference>
<sequence length="148" mass="16336">MRRQHKFPPTNFSVQPNHHATEEVFETHFCHNLNESRARNIASVSFTPSVPGHNRPTDRPACLLARPIQLFAYFASFRLGRLADCPIGHMLTHPVGHLRLPQNTPRPTLPAHGRSTVSSPADCPLDQSLSQTLSHVPGRAGSGLVDIN</sequence>
<reference evidence="2" key="1">
    <citation type="submission" date="2018-11" db="EMBL/GenBank/DDBJ databases">
        <authorList>
            <consortium name="Pathogen Informatics"/>
        </authorList>
    </citation>
    <scope>NUCLEOTIDE SEQUENCE</scope>
</reference>
<protein>
    <submittedName>
        <fullName evidence="2">Uncharacterized protein</fullName>
    </submittedName>
</protein>
<feature type="region of interest" description="Disordered" evidence="1">
    <location>
        <begin position="98"/>
        <end position="122"/>
    </location>
</feature>
<dbReference type="Proteomes" id="UP000784294">
    <property type="component" value="Unassembled WGS sequence"/>
</dbReference>
<evidence type="ECO:0000313" key="2">
    <source>
        <dbReference type="EMBL" id="VEL30323.1"/>
    </source>
</evidence>
<proteinExistence type="predicted"/>
<name>A0A448X7V5_9PLAT</name>
<keyword evidence="3" id="KW-1185">Reference proteome</keyword>
<organism evidence="2 3">
    <name type="scientific">Protopolystoma xenopodis</name>
    <dbReference type="NCBI Taxonomy" id="117903"/>
    <lineage>
        <taxon>Eukaryota</taxon>
        <taxon>Metazoa</taxon>
        <taxon>Spiralia</taxon>
        <taxon>Lophotrochozoa</taxon>
        <taxon>Platyhelminthes</taxon>
        <taxon>Monogenea</taxon>
        <taxon>Polyopisthocotylea</taxon>
        <taxon>Polystomatidea</taxon>
        <taxon>Polystomatidae</taxon>
        <taxon>Protopolystoma</taxon>
    </lineage>
</organism>
<evidence type="ECO:0000256" key="1">
    <source>
        <dbReference type="SAM" id="MobiDB-lite"/>
    </source>
</evidence>
<comment type="caution">
    <text evidence="2">The sequence shown here is derived from an EMBL/GenBank/DDBJ whole genome shotgun (WGS) entry which is preliminary data.</text>
</comment>
<accession>A0A448X7V5</accession>
<evidence type="ECO:0000313" key="3">
    <source>
        <dbReference type="Proteomes" id="UP000784294"/>
    </source>
</evidence>
<dbReference type="AlphaFoldDB" id="A0A448X7V5"/>